<dbReference type="Pfam" id="PF00285">
    <property type="entry name" value="Citrate_synt"/>
    <property type="match status" value="1"/>
</dbReference>
<reference evidence="4" key="1">
    <citation type="submission" date="2022-10" db="EMBL/GenBank/DDBJ databases">
        <title>Tapping the CABI collections for fungal endophytes: first genome assemblies for Collariella, Neodidymelliopsis, Ascochyta clinopodiicola, Didymella pomorum, Didymosphaeria variabile, Neocosmospora piperis and Neocucurbitaria cava.</title>
        <authorList>
            <person name="Hill R."/>
        </authorList>
    </citation>
    <scope>NUCLEOTIDE SEQUENCE</scope>
    <source>
        <strain evidence="4">IMI 360193</strain>
    </source>
</reference>
<dbReference type="PANTHER" id="PTHR11739:SF4">
    <property type="entry name" value="CITRATE SYNTHASE, PEROXISOMAL"/>
    <property type="match status" value="1"/>
</dbReference>
<dbReference type="InterPro" id="IPR019810">
    <property type="entry name" value="Citrate_synthase_AS"/>
</dbReference>
<keyword evidence="2 3" id="KW-0808">Transferase</keyword>
<comment type="similarity">
    <text evidence="1 3">Belongs to the citrate synthase family.</text>
</comment>
<dbReference type="GO" id="GO:0005975">
    <property type="term" value="P:carbohydrate metabolic process"/>
    <property type="evidence" value="ECO:0007669"/>
    <property type="project" value="TreeGrafter"/>
</dbReference>
<organism evidence="4 5">
    <name type="scientific">Didymella glomerata</name>
    <dbReference type="NCBI Taxonomy" id="749621"/>
    <lineage>
        <taxon>Eukaryota</taxon>
        <taxon>Fungi</taxon>
        <taxon>Dikarya</taxon>
        <taxon>Ascomycota</taxon>
        <taxon>Pezizomycotina</taxon>
        <taxon>Dothideomycetes</taxon>
        <taxon>Pleosporomycetidae</taxon>
        <taxon>Pleosporales</taxon>
        <taxon>Pleosporineae</taxon>
        <taxon>Didymellaceae</taxon>
        <taxon>Didymella</taxon>
    </lineage>
</organism>
<dbReference type="Gene3D" id="1.10.230.10">
    <property type="entry name" value="Cytochrome P450-Terp, domain 2"/>
    <property type="match status" value="1"/>
</dbReference>
<keyword evidence="5" id="KW-1185">Reference proteome</keyword>
<accession>A0A9W9BZW7</accession>
<name>A0A9W9BZW7_9PLEO</name>
<dbReference type="InterPro" id="IPR002020">
    <property type="entry name" value="Citrate_synthase"/>
</dbReference>
<dbReference type="OrthoDB" id="435022at2759"/>
<sequence length="323" mass="35348">MTHIDGNKGTLAYRSYPVGYLFRNHDYEEVSHLLIFGTLPTHEQRHRFRANMAERMVLDASVLRAIHAFDPAAPAFLIISAGLAAWAASDPTKIPVHAGDRIYLGNMDAVDAGIYRSLAALATVVAMVSCHQQKKTFIARSDLSLSLIDNMLLMMGHTDSSGNVDKRISNAINGLWILFADHEITNSTAAYLHAASSLSDPISCMVSAISACAGPLHAGAIDLAYKRFAEIHATEGGLEKHIEDAKAKKLRLMGVGHRVYRIVDPRVSYLREMMSEFQAEGAGNPLLEVAKGIEDAVFHDDYFVSRKLSINADLYGSFVYAAL</sequence>
<dbReference type="GO" id="GO:0046912">
    <property type="term" value="F:acyltransferase activity, acyl groups converted into alkyl on transfer"/>
    <property type="evidence" value="ECO:0007669"/>
    <property type="project" value="InterPro"/>
</dbReference>
<dbReference type="PRINTS" id="PR00143">
    <property type="entry name" value="CITRTSNTHASE"/>
</dbReference>
<evidence type="ECO:0000256" key="2">
    <source>
        <dbReference type="ARBA" id="ARBA00022679"/>
    </source>
</evidence>
<dbReference type="InterPro" id="IPR016143">
    <property type="entry name" value="Citrate_synth-like_sm_a-sub"/>
</dbReference>
<dbReference type="Gene3D" id="1.10.580.10">
    <property type="entry name" value="Citrate Synthase, domain 1"/>
    <property type="match status" value="1"/>
</dbReference>
<dbReference type="GO" id="GO:0005759">
    <property type="term" value="C:mitochondrial matrix"/>
    <property type="evidence" value="ECO:0007669"/>
    <property type="project" value="TreeGrafter"/>
</dbReference>
<dbReference type="PROSITE" id="PS00480">
    <property type="entry name" value="CITRATE_SYNTHASE"/>
    <property type="match status" value="1"/>
</dbReference>
<evidence type="ECO:0000256" key="1">
    <source>
        <dbReference type="ARBA" id="ARBA00010566"/>
    </source>
</evidence>
<dbReference type="InterPro" id="IPR016142">
    <property type="entry name" value="Citrate_synth-like_lrg_a-sub"/>
</dbReference>
<evidence type="ECO:0000313" key="5">
    <source>
        <dbReference type="Proteomes" id="UP001140562"/>
    </source>
</evidence>
<dbReference type="GO" id="GO:0006099">
    <property type="term" value="P:tricarboxylic acid cycle"/>
    <property type="evidence" value="ECO:0007669"/>
    <property type="project" value="TreeGrafter"/>
</dbReference>
<evidence type="ECO:0000256" key="3">
    <source>
        <dbReference type="RuleBase" id="RU000441"/>
    </source>
</evidence>
<protein>
    <recommendedName>
        <fullName evidence="3">Citrate synthase</fullName>
    </recommendedName>
</protein>
<dbReference type="InterPro" id="IPR036969">
    <property type="entry name" value="Citrate_synthase_sf"/>
</dbReference>
<dbReference type="AlphaFoldDB" id="A0A9W9BZW7"/>
<comment type="caution">
    <text evidence="4">The sequence shown here is derived from an EMBL/GenBank/DDBJ whole genome shotgun (WGS) entry which is preliminary data.</text>
</comment>
<evidence type="ECO:0000313" key="4">
    <source>
        <dbReference type="EMBL" id="KAJ4337810.1"/>
    </source>
</evidence>
<dbReference type="Proteomes" id="UP001140562">
    <property type="component" value="Unassembled WGS sequence"/>
</dbReference>
<proteinExistence type="inferred from homology"/>
<gene>
    <name evidence="4" type="ORF">N0V87_004364</name>
</gene>
<dbReference type="SUPFAM" id="SSF48256">
    <property type="entry name" value="Citrate synthase"/>
    <property type="match status" value="1"/>
</dbReference>
<dbReference type="EMBL" id="JAPEUV010000035">
    <property type="protein sequence ID" value="KAJ4337810.1"/>
    <property type="molecule type" value="Genomic_DNA"/>
</dbReference>
<dbReference type="PANTHER" id="PTHR11739">
    <property type="entry name" value="CITRATE SYNTHASE"/>
    <property type="match status" value="1"/>
</dbReference>